<dbReference type="EMBL" id="FMUX01000005">
    <property type="protein sequence ID" value="SCY19770.1"/>
    <property type="molecule type" value="Genomic_DNA"/>
</dbReference>
<feature type="domain" description="3-hydroxyacyl-CoA dehydrogenase NAD binding" evidence="5">
    <location>
        <begin position="7"/>
        <end position="183"/>
    </location>
</feature>
<dbReference type="GO" id="GO:0070403">
    <property type="term" value="F:NAD+ binding"/>
    <property type="evidence" value="ECO:0007669"/>
    <property type="project" value="InterPro"/>
</dbReference>
<dbReference type="Gene3D" id="1.10.1040.10">
    <property type="entry name" value="N-(1-d-carboxylethyl)-l-norvaline Dehydrogenase, domain 2"/>
    <property type="match status" value="1"/>
</dbReference>
<evidence type="ECO:0000256" key="2">
    <source>
        <dbReference type="ARBA" id="ARBA00023002"/>
    </source>
</evidence>
<dbReference type="PROSITE" id="PS00067">
    <property type="entry name" value="3HCDH"/>
    <property type="match status" value="1"/>
</dbReference>
<dbReference type="SUPFAM" id="SSF48179">
    <property type="entry name" value="6-phosphogluconate dehydrogenase C-terminal domain-like"/>
    <property type="match status" value="1"/>
</dbReference>
<evidence type="ECO:0000259" key="5">
    <source>
        <dbReference type="Pfam" id="PF02737"/>
    </source>
</evidence>
<dbReference type="Pfam" id="PF00725">
    <property type="entry name" value="3HCDH"/>
    <property type="match status" value="1"/>
</dbReference>
<organism evidence="6 7">
    <name type="scientific">Desulfoluna spongiiphila</name>
    <dbReference type="NCBI Taxonomy" id="419481"/>
    <lineage>
        <taxon>Bacteria</taxon>
        <taxon>Pseudomonadati</taxon>
        <taxon>Thermodesulfobacteriota</taxon>
        <taxon>Desulfobacteria</taxon>
        <taxon>Desulfobacterales</taxon>
        <taxon>Desulfolunaceae</taxon>
        <taxon>Desulfoluna</taxon>
    </lineage>
</organism>
<protein>
    <submittedName>
        <fullName evidence="6">3-hydroxybutyryl-CoA dehydrogenase</fullName>
    </submittedName>
</protein>
<proteinExistence type="inferred from homology"/>
<dbReference type="InterPro" id="IPR036291">
    <property type="entry name" value="NAD(P)-bd_dom_sf"/>
</dbReference>
<dbReference type="Gene3D" id="3.40.50.720">
    <property type="entry name" value="NAD(P)-binding Rossmann-like Domain"/>
    <property type="match status" value="1"/>
</dbReference>
<evidence type="ECO:0000259" key="4">
    <source>
        <dbReference type="Pfam" id="PF00725"/>
    </source>
</evidence>
<dbReference type="RefSeq" id="WP_092210429.1">
    <property type="nucleotide sequence ID" value="NZ_FMUX01000005.1"/>
</dbReference>
<dbReference type="PANTHER" id="PTHR48075:SF5">
    <property type="entry name" value="3-HYDROXYBUTYRYL-COA DEHYDROGENASE"/>
    <property type="match status" value="1"/>
</dbReference>
<evidence type="ECO:0000256" key="1">
    <source>
        <dbReference type="ARBA" id="ARBA00009463"/>
    </source>
</evidence>
<dbReference type="AlphaFoldDB" id="A0A1G5DZ30"/>
<comment type="similarity">
    <text evidence="1">Belongs to the 3-hydroxyacyl-CoA dehydrogenase family.</text>
</comment>
<dbReference type="GO" id="GO:0016616">
    <property type="term" value="F:oxidoreductase activity, acting on the CH-OH group of donors, NAD or NADP as acceptor"/>
    <property type="evidence" value="ECO:0007669"/>
    <property type="project" value="InterPro"/>
</dbReference>
<evidence type="ECO:0000313" key="6">
    <source>
        <dbReference type="EMBL" id="SCY19770.1"/>
    </source>
</evidence>
<dbReference type="Proteomes" id="UP000198870">
    <property type="component" value="Unassembled WGS sequence"/>
</dbReference>
<dbReference type="InterPro" id="IPR006108">
    <property type="entry name" value="3HC_DH_C"/>
</dbReference>
<dbReference type="FunFam" id="3.40.50.720:FF:000009">
    <property type="entry name" value="Fatty oxidation complex, alpha subunit"/>
    <property type="match status" value="1"/>
</dbReference>
<gene>
    <name evidence="6" type="ORF">SAMN05216233_10568</name>
</gene>
<dbReference type="InterPro" id="IPR008927">
    <property type="entry name" value="6-PGluconate_DH-like_C_sf"/>
</dbReference>
<dbReference type="OrthoDB" id="9803287at2"/>
<dbReference type="InterPro" id="IPR022694">
    <property type="entry name" value="3-OHacyl-CoA_DH"/>
</dbReference>
<dbReference type="InterPro" id="IPR013328">
    <property type="entry name" value="6PGD_dom2"/>
</dbReference>
<reference evidence="6 7" key="1">
    <citation type="submission" date="2016-10" db="EMBL/GenBank/DDBJ databases">
        <authorList>
            <person name="de Groot N.N."/>
        </authorList>
    </citation>
    <scope>NUCLEOTIDE SEQUENCE [LARGE SCALE GENOMIC DNA]</scope>
    <source>
        <strain evidence="6 7">AA1</strain>
    </source>
</reference>
<dbReference type="Pfam" id="PF02737">
    <property type="entry name" value="3HCDH_N"/>
    <property type="match status" value="1"/>
</dbReference>
<dbReference type="PIRSF" id="PIRSF000105">
    <property type="entry name" value="HCDH"/>
    <property type="match status" value="1"/>
</dbReference>
<name>A0A1G5DZ30_9BACT</name>
<keyword evidence="7" id="KW-1185">Reference proteome</keyword>
<feature type="domain" description="3-hydroxyacyl-CoA dehydrogenase C-terminal" evidence="4">
    <location>
        <begin position="186"/>
        <end position="281"/>
    </location>
</feature>
<dbReference type="PANTHER" id="PTHR48075">
    <property type="entry name" value="3-HYDROXYACYL-COA DEHYDROGENASE FAMILY PROTEIN"/>
    <property type="match status" value="1"/>
</dbReference>
<dbReference type="STRING" id="419481.SAMN05216233_10568"/>
<dbReference type="SUPFAM" id="SSF51735">
    <property type="entry name" value="NAD(P)-binding Rossmann-fold domains"/>
    <property type="match status" value="1"/>
</dbReference>
<dbReference type="GO" id="GO:0006631">
    <property type="term" value="P:fatty acid metabolic process"/>
    <property type="evidence" value="ECO:0007669"/>
    <property type="project" value="InterPro"/>
</dbReference>
<keyword evidence="2" id="KW-0560">Oxidoreductase</keyword>
<feature type="site" description="Important for catalytic activity" evidence="3">
    <location>
        <position position="140"/>
    </location>
</feature>
<sequence>MNKVTRVGIVGAGMMGAEIALCCARSGMDVILKEVSQELADKGKVAVNSILSRAVGKGRMDEAEKENILARIEATDMYDGFDEVDLVIEAILEVSGTKQKLFEELDVLCKPECVFASNTSSISITKLAAAARPDRFVGLHFFSPASVMKLVEVIPGLLTSPGTAAFAMEFCRAIGKEPVKVKNVEGFVVNRILLALMNEAYRLLDEGVATKEDIDTACRLGLGHPVGPFRLSDNVSLDLLDKVHTILTDAYGDRFKTPGIFREHIDAGRVGRKAGKGWYDY</sequence>
<dbReference type="InterPro" id="IPR006180">
    <property type="entry name" value="3-OHacyl-CoA_DH_CS"/>
</dbReference>
<evidence type="ECO:0000256" key="3">
    <source>
        <dbReference type="PIRSR" id="PIRSR000105-1"/>
    </source>
</evidence>
<evidence type="ECO:0000313" key="7">
    <source>
        <dbReference type="Proteomes" id="UP000198870"/>
    </source>
</evidence>
<dbReference type="InterPro" id="IPR006176">
    <property type="entry name" value="3-OHacyl-CoA_DH_NAD-bd"/>
</dbReference>
<accession>A0A1G5DZ30</accession>